<evidence type="ECO:0000259" key="7">
    <source>
        <dbReference type="PROSITE" id="PS51201"/>
    </source>
</evidence>
<dbReference type="InterPro" id="IPR006037">
    <property type="entry name" value="RCK_C"/>
</dbReference>
<name>A0A1N6H006_9PROT</name>
<dbReference type="GO" id="GO:0015079">
    <property type="term" value="F:potassium ion transmembrane transporter activity"/>
    <property type="evidence" value="ECO:0007669"/>
    <property type="project" value="InterPro"/>
</dbReference>
<keyword evidence="5" id="KW-0520">NAD</keyword>
<dbReference type="EMBL" id="FSRO01000001">
    <property type="protein sequence ID" value="SIO13089.1"/>
    <property type="molecule type" value="Genomic_DNA"/>
</dbReference>
<evidence type="ECO:0000256" key="1">
    <source>
        <dbReference type="ARBA" id="ARBA00017378"/>
    </source>
</evidence>
<dbReference type="eggNOG" id="COG0569">
    <property type="taxonomic scope" value="Bacteria"/>
</dbReference>
<feature type="domain" description="RCK N-terminal" evidence="7">
    <location>
        <begin position="31"/>
        <end position="153"/>
    </location>
</feature>
<sequence>MARLGACACVEVSASTYLWIVPHDITEWIIQLKIIILGAGQVGSSVAESLVSEANDITVVDIAADRLSLLQDRLDLRTIIGSASHPSVLVNAGAEDADLVFAVTASDETNLVACKLAATLFNTPTKIARIRSTEYLTHLEIFSSENFCVDFAICPEQILTEYVENLIEFPEALQVLNFASGKVSLVAVRAFYGGPLVGQQLQELRKHVPNVDTRVAAIFRKNRSIIPEGDTIIEAEDEVFFIAASEDIRVVMRELRSMDKPVKRVMIAGGGKIGKRLAETLERDYQVRIIEHDYRVCERLAAKLHHALVLHGDATDETLLENENIAEMDMFCALTNDDENNIMSSLLAKRMGAHKVVALINRSAYADLVQSGGIDIAISPAQVTIGSLLAYVRQGDVVAVHSLRRGAAEALELVVHGDAKSSNVVGRKVEDVVLPKGATIAAIVRGLPVSKGMSGEMEQEVLSAANPQVIIAHHDTVIEPEDHVILFVINRKMIREVEKLFQVNVGFL</sequence>
<feature type="domain" description="RCK C-terminal" evidence="8">
    <location>
        <begin position="173"/>
        <end position="257"/>
    </location>
</feature>
<reference evidence="9 10" key="1">
    <citation type="submission" date="2016-12" db="EMBL/GenBank/DDBJ databases">
        <authorList>
            <person name="Song W.-J."/>
            <person name="Kurnit D.M."/>
        </authorList>
    </citation>
    <scope>NUCLEOTIDE SEQUENCE [LARGE SCALE GENOMIC DNA]</scope>
    <source>
        <strain evidence="9 10">ATCC 49181</strain>
    </source>
</reference>
<feature type="domain" description="RCK N-terminal" evidence="7">
    <location>
        <begin position="262"/>
        <end position="378"/>
    </location>
</feature>
<dbReference type="InterPro" id="IPR036291">
    <property type="entry name" value="NAD(P)-bd_dom_sf"/>
</dbReference>
<dbReference type="PANTHER" id="PTHR43833:SF5">
    <property type="entry name" value="TRK SYSTEM POTASSIUM UPTAKE PROTEIN TRKA"/>
    <property type="match status" value="1"/>
</dbReference>
<evidence type="ECO:0000256" key="4">
    <source>
        <dbReference type="ARBA" id="ARBA00022958"/>
    </source>
</evidence>
<organism evidence="9 10">
    <name type="scientific">Nitrosomonas cryotolerans ATCC 49181</name>
    <dbReference type="NCBI Taxonomy" id="1131553"/>
    <lineage>
        <taxon>Bacteria</taxon>
        <taxon>Pseudomonadati</taxon>
        <taxon>Pseudomonadota</taxon>
        <taxon>Betaproteobacteria</taxon>
        <taxon>Nitrosomonadales</taxon>
        <taxon>Nitrosomonadaceae</taxon>
        <taxon>Nitrosomonas</taxon>
    </lineage>
</organism>
<dbReference type="Gene3D" id="3.40.50.720">
    <property type="entry name" value="NAD(P)-binding Rossmann-like Domain"/>
    <property type="match status" value="2"/>
</dbReference>
<dbReference type="PROSITE" id="PS51202">
    <property type="entry name" value="RCK_C"/>
    <property type="match status" value="2"/>
</dbReference>
<evidence type="ECO:0000259" key="8">
    <source>
        <dbReference type="PROSITE" id="PS51202"/>
    </source>
</evidence>
<accession>A0A1N6H006</accession>
<dbReference type="PANTHER" id="PTHR43833">
    <property type="entry name" value="POTASSIUM CHANNEL PROTEIN 2-RELATED-RELATED"/>
    <property type="match status" value="1"/>
</dbReference>
<protein>
    <recommendedName>
        <fullName evidence="1">Trk system potassium uptake protein TrkA</fullName>
    </recommendedName>
</protein>
<dbReference type="InterPro" id="IPR050721">
    <property type="entry name" value="Trk_Ktr_HKT_K-transport"/>
</dbReference>
<dbReference type="GO" id="GO:0005886">
    <property type="term" value="C:plasma membrane"/>
    <property type="evidence" value="ECO:0007669"/>
    <property type="project" value="InterPro"/>
</dbReference>
<proteinExistence type="predicted"/>
<keyword evidence="10" id="KW-1185">Reference proteome</keyword>
<keyword evidence="3" id="KW-0633">Potassium transport</keyword>
<dbReference type="InterPro" id="IPR003148">
    <property type="entry name" value="RCK_N"/>
</dbReference>
<dbReference type="PRINTS" id="PR00335">
    <property type="entry name" value="KUPTAKETRKA"/>
</dbReference>
<dbReference type="Pfam" id="PF02080">
    <property type="entry name" value="TrkA_C"/>
    <property type="match status" value="1"/>
</dbReference>
<keyword evidence="2" id="KW-0813">Transport</keyword>
<evidence type="ECO:0000256" key="5">
    <source>
        <dbReference type="ARBA" id="ARBA00023027"/>
    </source>
</evidence>
<evidence type="ECO:0000313" key="10">
    <source>
        <dbReference type="Proteomes" id="UP000185062"/>
    </source>
</evidence>
<evidence type="ECO:0000313" key="9">
    <source>
        <dbReference type="EMBL" id="SIO13089.1"/>
    </source>
</evidence>
<dbReference type="NCBIfam" id="NF007032">
    <property type="entry name" value="PRK09496.1-4"/>
    <property type="match status" value="1"/>
</dbReference>
<evidence type="ECO:0000256" key="3">
    <source>
        <dbReference type="ARBA" id="ARBA00022538"/>
    </source>
</evidence>
<dbReference type="NCBIfam" id="NF007039">
    <property type="entry name" value="PRK09496.3-2"/>
    <property type="match status" value="1"/>
</dbReference>
<dbReference type="NCBIfam" id="NF007030">
    <property type="entry name" value="PRK09496.1-1"/>
    <property type="match status" value="1"/>
</dbReference>
<dbReference type="Gene3D" id="3.30.70.1450">
    <property type="entry name" value="Regulator of K+ conductance, C-terminal domain"/>
    <property type="match status" value="2"/>
</dbReference>
<feature type="domain" description="RCK C-terminal" evidence="8">
    <location>
        <begin position="398"/>
        <end position="503"/>
    </location>
</feature>
<dbReference type="InterPro" id="IPR036721">
    <property type="entry name" value="RCK_C_sf"/>
</dbReference>
<keyword evidence="4" id="KW-0630">Potassium</keyword>
<dbReference type="SUPFAM" id="SSF116726">
    <property type="entry name" value="TrkA C-terminal domain-like"/>
    <property type="match status" value="1"/>
</dbReference>
<dbReference type="FunFam" id="3.30.70.1450:FF:000001">
    <property type="entry name" value="Trk system potassium transporter TrkA"/>
    <property type="match status" value="1"/>
</dbReference>
<dbReference type="AlphaFoldDB" id="A0A1N6H006"/>
<keyword evidence="6" id="KW-0406">Ion transport</keyword>
<dbReference type="Proteomes" id="UP000185062">
    <property type="component" value="Unassembled WGS sequence"/>
</dbReference>
<evidence type="ECO:0000256" key="6">
    <source>
        <dbReference type="ARBA" id="ARBA00023065"/>
    </source>
</evidence>
<dbReference type="Pfam" id="PF02254">
    <property type="entry name" value="TrkA_N"/>
    <property type="match status" value="2"/>
</dbReference>
<dbReference type="STRING" id="44575.SAMN05216419_10277"/>
<dbReference type="NCBIfam" id="NF007031">
    <property type="entry name" value="PRK09496.1-2"/>
    <property type="match status" value="1"/>
</dbReference>
<dbReference type="SUPFAM" id="SSF51735">
    <property type="entry name" value="NAD(P)-binding Rossmann-fold domains"/>
    <property type="match status" value="2"/>
</dbReference>
<dbReference type="FunFam" id="3.40.50.720:FF:000042">
    <property type="entry name" value="Trk system potassium transporter TrkA"/>
    <property type="match status" value="1"/>
</dbReference>
<dbReference type="InterPro" id="IPR006036">
    <property type="entry name" value="K_uptake_TrkA"/>
</dbReference>
<evidence type="ECO:0000256" key="2">
    <source>
        <dbReference type="ARBA" id="ARBA00022448"/>
    </source>
</evidence>
<dbReference type="PROSITE" id="PS51201">
    <property type="entry name" value="RCK_N"/>
    <property type="match status" value="2"/>
</dbReference>
<gene>
    <name evidence="9" type="ORF">SAMN02743940_0951</name>
</gene>